<accession>A0AA88YQN6</accession>
<evidence type="ECO:0000313" key="2">
    <source>
        <dbReference type="EMBL" id="KAK3105843.1"/>
    </source>
</evidence>
<dbReference type="Pfam" id="PF13499">
    <property type="entry name" value="EF-hand_7"/>
    <property type="match status" value="1"/>
</dbReference>
<protein>
    <recommendedName>
        <fullName evidence="1">EF-hand domain-containing protein</fullName>
    </recommendedName>
</protein>
<comment type="caution">
    <text evidence="2">The sequence shown here is derived from an EMBL/GenBank/DDBJ whole genome shotgun (WGS) entry which is preliminary data.</text>
</comment>
<sequence length="200" mass="23018">MRHNWHCTQLKEGGDLQQHLVASPTAKLQNTQCKNTEKETKEVEAIFAKYTKTQNQRSLKKPDAIHMFQNEFGLNEVEAESMFETFDKDKNSIMSIWEFQQFYSTAGESAHEILDKFHALDTDRSGKLDKEEARKGLEQMKTGTGRNLEEKEIEFFLKTTSDENGMIDLGMFVSLFTRLKLYTSAPPPKNAKCHVLGEME</sequence>
<gene>
    <name evidence="2" type="ORF">FSP39_006990</name>
</gene>
<organism evidence="2 3">
    <name type="scientific">Pinctada imbricata</name>
    <name type="common">Atlantic pearl-oyster</name>
    <name type="synonym">Pinctada martensii</name>
    <dbReference type="NCBI Taxonomy" id="66713"/>
    <lineage>
        <taxon>Eukaryota</taxon>
        <taxon>Metazoa</taxon>
        <taxon>Spiralia</taxon>
        <taxon>Lophotrochozoa</taxon>
        <taxon>Mollusca</taxon>
        <taxon>Bivalvia</taxon>
        <taxon>Autobranchia</taxon>
        <taxon>Pteriomorphia</taxon>
        <taxon>Pterioida</taxon>
        <taxon>Pterioidea</taxon>
        <taxon>Pteriidae</taxon>
        <taxon>Pinctada</taxon>
    </lineage>
</organism>
<dbReference type="Proteomes" id="UP001186944">
    <property type="component" value="Unassembled WGS sequence"/>
</dbReference>
<dbReference type="EMBL" id="VSWD01000003">
    <property type="protein sequence ID" value="KAK3105843.1"/>
    <property type="molecule type" value="Genomic_DNA"/>
</dbReference>
<name>A0AA88YQN6_PINIB</name>
<dbReference type="GO" id="GO:0005509">
    <property type="term" value="F:calcium ion binding"/>
    <property type="evidence" value="ECO:0007669"/>
    <property type="project" value="InterPro"/>
</dbReference>
<dbReference type="Gene3D" id="1.10.238.10">
    <property type="entry name" value="EF-hand"/>
    <property type="match status" value="1"/>
</dbReference>
<dbReference type="AlphaFoldDB" id="A0AA88YQN6"/>
<dbReference type="PROSITE" id="PS50222">
    <property type="entry name" value="EF_HAND_2"/>
    <property type="match status" value="1"/>
</dbReference>
<evidence type="ECO:0000313" key="3">
    <source>
        <dbReference type="Proteomes" id="UP001186944"/>
    </source>
</evidence>
<dbReference type="SMART" id="SM00054">
    <property type="entry name" value="EFh"/>
    <property type="match status" value="2"/>
</dbReference>
<dbReference type="InterPro" id="IPR002048">
    <property type="entry name" value="EF_hand_dom"/>
</dbReference>
<proteinExistence type="predicted"/>
<dbReference type="InterPro" id="IPR011992">
    <property type="entry name" value="EF-hand-dom_pair"/>
</dbReference>
<keyword evidence="3" id="KW-1185">Reference proteome</keyword>
<dbReference type="SUPFAM" id="SSF47473">
    <property type="entry name" value="EF-hand"/>
    <property type="match status" value="1"/>
</dbReference>
<evidence type="ECO:0000259" key="1">
    <source>
        <dbReference type="PROSITE" id="PS50222"/>
    </source>
</evidence>
<reference evidence="2" key="1">
    <citation type="submission" date="2019-08" db="EMBL/GenBank/DDBJ databases">
        <title>The improved chromosome-level genome for the pearl oyster Pinctada fucata martensii using PacBio sequencing and Hi-C.</title>
        <authorList>
            <person name="Zheng Z."/>
        </authorList>
    </citation>
    <scope>NUCLEOTIDE SEQUENCE</scope>
    <source>
        <strain evidence="2">ZZ-2019</strain>
        <tissue evidence="2">Adductor muscle</tissue>
    </source>
</reference>
<feature type="domain" description="EF-hand" evidence="1">
    <location>
        <begin position="108"/>
        <end position="143"/>
    </location>
</feature>